<evidence type="ECO:0000256" key="1">
    <source>
        <dbReference type="ARBA" id="ARBA00003561"/>
    </source>
</evidence>
<evidence type="ECO:0000313" key="5">
    <source>
        <dbReference type="EMBL" id="QIW94655.1"/>
    </source>
</evidence>
<evidence type="ECO:0000259" key="4">
    <source>
        <dbReference type="SMART" id="SM01116"/>
    </source>
</evidence>
<evidence type="ECO:0000313" key="6">
    <source>
        <dbReference type="Proteomes" id="UP000503462"/>
    </source>
</evidence>
<keyword evidence="6" id="KW-1185">Reference proteome</keyword>
<dbReference type="NCBIfam" id="TIGR00673">
    <property type="entry name" value="cynS"/>
    <property type="match status" value="1"/>
</dbReference>
<dbReference type="PANTHER" id="PTHR34186:SF2">
    <property type="entry name" value="CYANATE HYDRATASE"/>
    <property type="match status" value="1"/>
</dbReference>
<dbReference type="GO" id="GO:0003677">
    <property type="term" value="F:DNA binding"/>
    <property type="evidence" value="ECO:0007669"/>
    <property type="project" value="InterPro"/>
</dbReference>
<dbReference type="Proteomes" id="UP000503462">
    <property type="component" value="Chromosome 1"/>
</dbReference>
<accession>A0A6H0XIW2</accession>
<gene>
    <name evidence="5" type="ORF">AMS68_000173</name>
</gene>
<dbReference type="PANTHER" id="PTHR34186">
    <property type="entry name" value="CYANATE HYDRATASE"/>
    <property type="match status" value="1"/>
</dbReference>
<dbReference type="AlphaFoldDB" id="A0A6H0XIW2"/>
<feature type="region of interest" description="Disordered" evidence="3">
    <location>
        <begin position="300"/>
        <end position="351"/>
    </location>
</feature>
<dbReference type="Pfam" id="PF02560">
    <property type="entry name" value="Cyanate_lyase"/>
    <property type="match status" value="1"/>
</dbReference>
<dbReference type="SUPFAM" id="SSF55234">
    <property type="entry name" value="Cyanase C-terminal domain"/>
    <property type="match status" value="1"/>
</dbReference>
<dbReference type="OrthoDB" id="10019422at2759"/>
<dbReference type="InterPro" id="IPR010982">
    <property type="entry name" value="Lambda_DNA-bd_dom_sf"/>
</dbReference>
<sequence>MSQQGTSSGFPIATLDTTIAQRLPASSQILFAAKKEKNLSFETISKALGREEVACAALFYGHAQANDADIANLSKLLDIPEETLRKTELQNFPDRARAMEMPPKEPLVYRLYEIVQNYGYAYKAILNEKFGDGIMSAISFSTTVKKETDEKGSHSLDSRYRSNAYPSRDTFFVTIEVVLSAADMVASLTEHNHENAFTFRKKEVNSITRPSRPSRKHTLSELIDLDNLNPGDLVESPSGDLLSLEAARLRPDRPPSIRERQERILSRVRDRRDSNVSVAPREIREIAGPSPLRLKQQHMSVKGQVESAVTPTQQHEGRMRLADNAPEEEEQQQQQQHRTASQSKRCGCLCQ</sequence>
<dbReference type="Gene3D" id="1.10.260.40">
    <property type="entry name" value="lambda repressor-like DNA-binding domains"/>
    <property type="match status" value="1"/>
</dbReference>
<organism evidence="5 6">
    <name type="scientific">Peltaster fructicola</name>
    <dbReference type="NCBI Taxonomy" id="286661"/>
    <lineage>
        <taxon>Eukaryota</taxon>
        <taxon>Fungi</taxon>
        <taxon>Dikarya</taxon>
        <taxon>Ascomycota</taxon>
        <taxon>Pezizomycotina</taxon>
        <taxon>Dothideomycetes</taxon>
        <taxon>Dothideomycetes incertae sedis</taxon>
        <taxon>Peltaster</taxon>
    </lineage>
</organism>
<reference evidence="5 6" key="1">
    <citation type="journal article" date="2016" name="Sci. Rep.">
        <title>Peltaster fructicola genome reveals evolution from an invasive phytopathogen to an ectophytic parasite.</title>
        <authorList>
            <person name="Xu C."/>
            <person name="Chen H."/>
            <person name="Gleason M.L."/>
            <person name="Xu J.R."/>
            <person name="Liu H."/>
            <person name="Zhang R."/>
            <person name="Sun G."/>
        </authorList>
    </citation>
    <scope>NUCLEOTIDE SEQUENCE [LARGE SCALE GENOMIC DNA]</scope>
    <source>
        <strain evidence="5 6">LNHT1506</strain>
    </source>
</reference>
<dbReference type="SMART" id="SM01116">
    <property type="entry name" value="Cyanate_lyase"/>
    <property type="match status" value="1"/>
</dbReference>
<dbReference type="InterPro" id="IPR036581">
    <property type="entry name" value="Cyanate_lyase_C_sf"/>
</dbReference>
<comment type="function">
    <text evidence="1">Catalyzes the reaction of cyanate with bicarbonate to produce ammonia and carbon dioxide.</text>
</comment>
<protein>
    <recommendedName>
        <fullName evidence="4">Cyanate lyase C-terminal domain-containing protein</fullName>
    </recommendedName>
</protein>
<keyword evidence="2" id="KW-0456">Lyase</keyword>
<evidence type="ECO:0000256" key="2">
    <source>
        <dbReference type="ARBA" id="ARBA00023239"/>
    </source>
</evidence>
<dbReference type="SUPFAM" id="SSF47413">
    <property type="entry name" value="lambda repressor-like DNA-binding domains"/>
    <property type="match status" value="1"/>
</dbReference>
<dbReference type="InterPro" id="IPR003712">
    <property type="entry name" value="Cyanate_lyase_C"/>
</dbReference>
<name>A0A6H0XIW2_9PEZI</name>
<dbReference type="PRINTS" id="PR01693">
    <property type="entry name" value="CYANASE"/>
</dbReference>
<dbReference type="InterPro" id="IPR008076">
    <property type="entry name" value="Cyanase"/>
</dbReference>
<evidence type="ECO:0000256" key="3">
    <source>
        <dbReference type="SAM" id="MobiDB-lite"/>
    </source>
</evidence>
<proteinExistence type="predicted"/>
<dbReference type="EMBL" id="CP051139">
    <property type="protein sequence ID" value="QIW94655.1"/>
    <property type="molecule type" value="Genomic_DNA"/>
</dbReference>
<dbReference type="Gene3D" id="3.30.1160.10">
    <property type="entry name" value="Cyanate lyase, C-terminal domain"/>
    <property type="match status" value="1"/>
</dbReference>
<feature type="domain" description="Cyanate lyase C-terminal" evidence="4">
    <location>
        <begin position="97"/>
        <end position="160"/>
    </location>
</feature>
<dbReference type="GO" id="GO:0008824">
    <property type="term" value="F:cyanate hydratase activity"/>
    <property type="evidence" value="ECO:0007669"/>
    <property type="project" value="InterPro"/>
</dbReference>